<feature type="transmembrane region" description="Helical" evidence="1">
    <location>
        <begin position="31"/>
        <end position="51"/>
    </location>
</feature>
<accession>A1ZUB2</accession>
<comment type="caution">
    <text evidence="2">The sequence shown here is derived from an EMBL/GenBank/DDBJ whole genome shotgun (WGS) entry which is preliminary data.</text>
</comment>
<feature type="transmembrane region" description="Helical" evidence="1">
    <location>
        <begin position="63"/>
        <end position="87"/>
    </location>
</feature>
<evidence type="ECO:0000313" key="3">
    <source>
        <dbReference type="Proteomes" id="UP000004095"/>
    </source>
</evidence>
<keyword evidence="1" id="KW-0472">Membrane</keyword>
<dbReference type="AlphaFoldDB" id="A1ZUB2"/>
<proteinExistence type="predicted"/>
<protein>
    <submittedName>
        <fullName evidence="2">Uncharacterized protein</fullName>
    </submittedName>
</protein>
<dbReference type="Proteomes" id="UP000004095">
    <property type="component" value="Unassembled WGS sequence"/>
</dbReference>
<gene>
    <name evidence="2" type="ORF">M23134_06432</name>
</gene>
<sequence>MSNSAHLEKQIFKEGVASDFINRIVEHLPNIMFVASIVIRAVIGYLLWMHAMTMFSYIKNPKVQWLVATLLVGATEVIFTTFSLASAKLRREGGELKNTSTEIEEVTTGNSDEKVRKLKVTNRVTYTQGKKLITWANTLFVVTIIGSLGFNALMLVWTHESGSTEYFSTIDHPGKLQIFIQVMNLIAVFTSEASAFILNSSASLEQNRLGVNKSPTDTFTDDLDIDLSDLMGGISSGASAHAV</sequence>
<keyword evidence="1" id="KW-1133">Transmembrane helix</keyword>
<keyword evidence="3" id="KW-1185">Reference proteome</keyword>
<evidence type="ECO:0000256" key="1">
    <source>
        <dbReference type="SAM" id="Phobius"/>
    </source>
</evidence>
<feature type="transmembrane region" description="Helical" evidence="1">
    <location>
        <begin position="132"/>
        <end position="158"/>
    </location>
</feature>
<keyword evidence="1" id="KW-0812">Transmembrane</keyword>
<reference evidence="2 3" key="1">
    <citation type="submission" date="2007-01" db="EMBL/GenBank/DDBJ databases">
        <authorList>
            <person name="Haygood M."/>
            <person name="Podell S."/>
            <person name="Anderson C."/>
            <person name="Hopkinson B."/>
            <person name="Roe K."/>
            <person name="Barbeau K."/>
            <person name="Gaasterland T."/>
            <person name="Ferriera S."/>
            <person name="Johnson J."/>
            <person name="Kravitz S."/>
            <person name="Beeson K."/>
            <person name="Sutton G."/>
            <person name="Rogers Y.-H."/>
            <person name="Friedman R."/>
            <person name="Frazier M."/>
            <person name="Venter J.C."/>
        </authorList>
    </citation>
    <scope>NUCLEOTIDE SEQUENCE [LARGE SCALE GENOMIC DNA]</scope>
    <source>
        <strain evidence="2 3">ATCC 23134</strain>
    </source>
</reference>
<dbReference type="RefSeq" id="WP_002701686.1">
    <property type="nucleotide sequence ID" value="NZ_AAWS01000039.1"/>
</dbReference>
<feature type="transmembrane region" description="Helical" evidence="1">
    <location>
        <begin position="178"/>
        <end position="198"/>
    </location>
</feature>
<organism evidence="2 3">
    <name type="scientific">Microscilla marina ATCC 23134</name>
    <dbReference type="NCBI Taxonomy" id="313606"/>
    <lineage>
        <taxon>Bacteria</taxon>
        <taxon>Pseudomonadati</taxon>
        <taxon>Bacteroidota</taxon>
        <taxon>Cytophagia</taxon>
        <taxon>Cytophagales</taxon>
        <taxon>Microscillaceae</taxon>
        <taxon>Microscilla</taxon>
    </lineage>
</organism>
<evidence type="ECO:0000313" key="2">
    <source>
        <dbReference type="EMBL" id="EAY26083.1"/>
    </source>
</evidence>
<name>A1ZUB2_MICM2</name>
<dbReference type="EMBL" id="AAWS01000039">
    <property type="protein sequence ID" value="EAY26083.1"/>
    <property type="molecule type" value="Genomic_DNA"/>
</dbReference>